<sequence length="221" mass="24206">MSENINLVQRRRAQLQSAVGDLGKLVIDALNQSVTCLSRHDLELAERIIAGDAQINQQRRVLEQECLVTLAAYKPAGADLRAIGACMELVSELERIGDYAADVARILRRAGETRFPSESVEAIVEVAADAIAMLGETLDAFTCGSDEQSARASIAREDLVDRNERAVTERVLTMMRTDPNFAATGTYLLWIVHNYERVADRATNVAERAVYVASGETPELG</sequence>
<dbReference type="OrthoDB" id="9814256at2"/>
<dbReference type="Gene3D" id="1.20.58.220">
    <property type="entry name" value="Phosphate transport system protein phou homolog 2, domain 2"/>
    <property type="match status" value="1"/>
</dbReference>
<dbReference type="AlphaFoldDB" id="A0A1H2X9N6"/>
<name>A0A1H2X9N6_THIRO</name>
<evidence type="ECO:0000256" key="4">
    <source>
        <dbReference type="ARBA" id="ARBA00022448"/>
    </source>
</evidence>
<dbReference type="InterPro" id="IPR028366">
    <property type="entry name" value="PhoU"/>
</dbReference>
<evidence type="ECO:0000256" key="1">
    <source>
        <dbReference type="ARBA" id="ARBA00004496"/>
    </source>
</evidence>
<dbReference type="EMBL" id="FNNZ01000010">
    <property type="protein sequence ID" value="SDW89517.1"/>
    <property type="molecule type" value="Genomic_DNA"/>
</dbReference>
<dbReference type="GO" id="GO:0006817">
    <property type="term" value="P:phosphate ion transport"/>
    <property type="evidence" value="ECO:0007669"/>
    <property type="project" value="UniProtKB-KW"/>
</dbReference>
<dbReference type="InterPro" id="IPR038078">
    <property type="entry name" value="PhoU-like_sf"/>
</dbReference>
<evidence type="ECO:0000256" key="2">
    <source>
        <dbReference type="ARBA" id="ARBA00008107"/>
    </source>
</evidence>
<dbReference type="GO" id="GO:0030643">
    <property type="term" value="P:intracellular phosphate ion homeostasis"/>
    <property type="evidence" value="ECO:0007669"/>
    <property type="project" value="InterPro"/>
</dbReference>
<dbReference type="SUPFAM" id="SSF109755">
    <property type="entry name" value="PhoU-like"/>
    <property type="match status" value="1"/>
</dbReference>
<dbReference type="FunFam" id="1.20.58.220:FF:000004">
    <property type="entry name" value="Phosphate-specific transport system accessory protein PhoU"/>
    <property type="match status" value="1"/>
</dbReference>
<dbReference type="Pfam" id="PF01895">
    <property type="entry name" value="PhoU"/>
    <property type="match status" value="2"/>
</dbReference>
<feature type="domain" description="PhoU" evidence="9">
    <location>
        <begin position="21"/>
        <end position="106"/>
    </location>
</feature>
<dbReference type="GO" id="GO:0005737">
    <property type="term" value="C:cytoplasm"/>
    <property type="evidence" value="ECO:0007669"/>
    <property type="project" value="UniProtKB-SubCell"/>
</dbReference>
<comment type="subcellular location">
    <subcellularLocation>
        <location evidence="1 8">Cytoplasm</location>
    </subcellularLocation>
</comment>
<evidence type="ECO:0000256" key="8">
    <source>
        <dbReference type="PIRNR" id="PIRNR003107"/>
    </source>
</evidence>
<dbReference type="Proteomes" id="UP000198816">
    <property type="component" value="Unassembled WGS sequence"/>
</dbReference>
<evidence type="ECO:0000256" key="3">
    <source>
        <dbReference type="ARBA" id="ARBA00011738"/>
    </source>
</evidence>
<protein>
    <recommendedName>
        <fullName evidence="8">Phosphate-specific transport system accessory protein PhoU</fullName>
    </recommendedName>
</protein>
<gene>
    <name evidence="10" type="ORF">SAMN05421783_11092</name>
</gene>
<dbReference type="NCBIfam" id="TIGR02135">
    <property type="entry name" value="phoU_full"/>
    <property type="match status" value="1"/>
</dbReference>
<dbReference type="STRING" id="1058.SAMN05421783_11092"/>
<reference evidence="11" key="1">
    <citation type="submission" date="2016-10" db="EMBL/GenBank/DDBJ databases">
        <authorList>
            <person name="Varghese N."/>
            <person name="Submissions S."/>
        </authorList>
    </citation>
    <scope>NUCLEOTIDE SEQUENCE [LARGE SCALE GENOMIC DNA]</scope>
    <source>
        <strain evidence="11">DSM 217</strain>
    </source>
</reference>
<keyword evidence="5 8" id="KW-0963">Cytoplasm</keyword>
<comment type="similarity">
    <text evidence="2 8">Belongs to the PhoU family.</text>
</comment>
<proteinExistence type="inferred from homology"/>
<comment type="function">
    <text evidence="7 8">Plays a role in the regulation of phosphate uptake.</text>
</comment>
<organism evidence="10 11">
    <name type="scientific">Thiocapsa roseopersicina</name>
    <dbReference type="NCBI Taxonomy" id="1058"/>
    <lineage>
        <taxon>Bacteria</taxon>
        <taxon>Pseudomonadati</taxon>
        <taxon>Pseudomonadota</taxon>
        <taxon>Gammaproteobacteria</taxon>
        <taxon>Chromatiales</taxon>
        <taxon>Chromatiaceae</taxon>
        <taxon>Thiocapsa</taxon>
    </lineage>
</organism>
<evidence type="ECO:0000313" key="11">
    <source>
        <dbReference type="Proteomes" id="UP000198816"/>
    </source>
</evidence>
<evidence type="ECO:0000313" key="10">
    <source>
        <dbReference type="EMBL" id="SDW89517.1"/>
    </source>
</evidence>
<accession>A0A1H2X9N6</accession>
<dbReference type="PANTHER" id="PTHR42930">
    <property type="entry name" value="PHOSPHATE-SPECIFIC TRANSPORT SYSTEM ACCESSORY PROTEIN PHOU"/>
    <property type="match status" value="1"/>
</dbReference>
<evidence type="ECO:0000256" key="5">
    <source>
        <dbReference type="ARBA" id="ARBA00022490"/>
    </source>
</evidence>
<keyword evidence="11" id="KW-1185">Reference proteome</keyword>
<evidence type="ECO:0000256" key="7">
    <source>
        <dbReference type="ARBA" id="ARBA00056181"/>
    </source>
</evidence>
<keyword evidence="4 8" id="KW-0813">Transport</keyword>
<dbReference type="RefSeq" id="WP_093032163.1">
    <property type="nucleotide sequence ID" value="NZ_FNNZ01000010.1"/>
</dbReference>
<dbReference type="GO" id="GO:0045936">
    <property type="term" value="P:negative regulation of phosphate metabolic process"/>
    <property type="evidence" value="ECO:0007669"/>
    <property type="project" value="InterPro"/>
</dbReference>
<dbReference type="InterPro" id="IPR026022">
    <property type="entry name" value="PhoU_dom"/>
</dbReference>
<dbReference type="PANTHER" id="PTHR42930:SF3">
    <property type="entry name" value="PHOSPHATE-SPECIFIC TRANSPORT SYSTEM ACCESSORY PROTEIN PHOU"/>
    <property type="match status" value="1"/>
</dbReference>
<keyword evidence="6 8" id="KW-0592">Phosphate transport</keyword>
<dbReference type="PIRSF" id="PIRSF003107">
    <property type="entry name" value="PhoU"/>
    <property type="match status" value="1"/>
</dbReference>
<feature type="domain" description="PhoU" evidence="9">
    <location>
        <begin position="124"/>
        <end position="208"/>
    </location>
</feature>
<evidence type="ECO:0000256" key="6">
    <source>
        <dbReference type="ARBA" id="ARBA00022592"/>
    </source>
</evidence>
<evidence type="ECO:0000259" key="9">
    <source>
        <dbReference type="Pfam" id="PF01895"/>
    </source>
</evidence>
<comment type="subunit">
    <text evidence="3 8">Homodimer.</text>
</comment>